<evidence type="ECO:0000256" key="1">
    <source>
        <dbReference type="SAM" id="MobiDB-lite"/>
    </source>
</evidence>
<evidence type="ECO:0000313" key="3">
    <source>
        <dbReference type="Proteomes" id="UP001326199"/>
    </source>
</evidence>
<feature type="compositionally biased region" description="Low complexity" evidence="1">
    <location>
        <begin position="265"/>
        <end position="277"/>
    </location>
</feature>
<evidence type="ECO:0000313" key="2">
    <source>
        <dbReference type="EMBL" id="KAK4670647.1"/>
    </source>
</evidence>
<feature type="region of interest" description="Disordered" evidence="1">
    <location>
        <begin position="168"/>
        <end position="232"/>
    </location>
</feature>
<name>A0ABR0HRU3_9PEZI</name>
<feature type="compositionally biased region" description="Pro residues" evidence="1">
    <location>
        <begin position="309"/>
        <end position="318"/>
    </location>
</feature>
<reference evidence="2 3" key="1">
    <citation type="journal article" date="2023" name="bioRxiv">
        <title>High-quality genome assemblies of four members of thePodospora anserinaspecies complex.</title>
        <authorList>
            <person name="Ament-Velasquez S.L."/>
            <person name="Vogan A.A."/>
            <person name="Wallerman O."/>
            <person name="Hartmann F."/>
            <person name="Gautier V."/>
            <person name="Silar P."/>
            <person name="Giraud T."/>
            <person name="Johannesson H."/>
        </authorList>
    </citation>
    <scope>NUCLEOTIDE SEQUENCE [LARGE SCALE GENOMIC DNA]</scope>
    <source>
        <strain evidence="2 3">CBS 411.78</strain>
    </source>
</reference>
<gene>
    <name evidence="2" type="ORF">QC763_214130</name>
</gene>
<dbReference type="GeneID" id="87930795"/>
<feature type="compositionally biased region" description="Polar residues" evidence="1">
    <location>
        <begin position="187"/>
        <end position="197"/>
    </location>
</feature>
<accession>A0ABR0HRU3</accession>
<protein>
    <submittedName>
        <fullName evidence="2">Uncharacterized protein</fullName>
    </submittedName>
</protein>
<sequence length="504" mass="53564">MPASRHLRPLSAPRCAPQSKSSALSFAAGMPTLRHPDVNVALGVASPQKQGPSRAHIYLALAVITLLLVARLVKPRRLKPSGPLPAPGDSQRAEKVDKHPPRFSPIATSPTSQKGNRPVSVLSPWSQFKGGQGVVPFTRLGIHQQHPSCAAVLTRHGCQRAVFGFLGQTPAMDDNENDPLKDRLRSGSASRGVSTNVPDDADFRYQHDPSPAGRYTEQHVGDSRPSYSSHFFPSNFPEGYGSGGSEGMEIGPMSGYSSYGDRDWSAASDQQAGSSSAVYGQDPNFGAESFTGSPGFSGFDLSTPRRFSRPPPPPPLTPPTRSDNRFPFEDRHIGYAASIPPELDASFIHQPNPAYSGMSTSDDVLNSSPQTADPIPRRRSYTRTVPIGIPVSGTTPAYSAEAMASGTAFTPSSYPPTSPLLPPPPPGPDAPSEYVFVGGPGGPGVVLSDQEIDLHGEIISVMDHSGHGWKRHTRVYGGGVCLACLAAEDQGGFYGDTVPLSDRR</sequence>
<feature type="region of interest" description="Disordered" evidence="1">
    <location>
        <begin position="78"/>
        <end position="120"/>
    </location>
</feature>
<feature type="region of interest" description="Disordered" evidence="1">
    <location>
        <begin position="408"/>
        <end position="432"/>
    </location>
</feature>
<dbReference type="Proteomes" id="UP001326199">
    <property type="component" value="Unassembled WGS sequence"/>
</dbReference>
<dbReference type="EMBL" id="JAFFHB010000002">
    <property type="protein sequence ID" value="KAK4670647.1"/>
    <property type="molecule type" value="Genomic_DNA"/>
</dbReference>
<dbReference type="RefSeq" id="XP_062769317.1">
    <property type="nucleotide sequence ID" value="XM_062910452.1"/>
</dbReference>
<feature type="region of interest" description="Disordered" evidence="1">
    <location>
        <begin position="261"/>
        <end position="327"/>
    </location>
</feature>
<feature type="compositionally biased region" description="Pro residues" evidence="1">
    <location>
        <begin position="413"/>
        <end position="429"/>
    </location>
</feature>
<proteinExistence type="predicted"/>
<keyword evidence="3" id="KW-1185">Reference proteome</keyword>
<comment type="caution">
    <text evidence="2">The sequence shown here is derived from an EMBL/GenBank/DDBJ whole genome shotgun (WGS) entry which is preliminary data.</text>
</comment>
<feature type="compositionally biased region" description="Basic and acidic residues" evidence="1">
    <location>
        <begin position="91"/>
        <end position="100"/>
    </location>
</feature>
<feature type="compositionally biased region" description="Polar residues" evidence="1">
    <location>
        <begin position="106"/>
        <end position="115"/>
    </location>
</feature>
<feature type="region of interest" description="Disordered" evidence="1">
    <location>
        <begin position="1"/>
        <end position="20"/>
    </location>
</feature>
<organism evidence="2 3">
    <name type="scientific">Podospora pseudopauciseta</name>
    <dbReference type="NCBI Taxonomy" id="2093780"/>
    <lineage>
        <taxon>Eukaryota</taxon>
        <taxon>Fungi</taxon>
        <taxon>Dikarya</taxon>
        <taxon>Ascomycota</taxon>
        <taxon>Pezizomycotina</taxon>
        <taxon>Sordariomycetes</taxon>
        <taxon>Sordariomycetidae</taxon>
        <taxon>Sordariales</taxon>
        <taxon>Podosporaceae</taxon>
        <taxon>Podospora</taxon>
    </lineage>
</organism>